<feature type="transmembrane region" description="Helical" evidence="13">
    <location>
        <begin position="1158"/>
        <end position="1178"/>
    </location>
</feature>
<dbReference type="GO" id="GO:0005524">
    <property type="term" value="F:ATP binding"/>
    <property type="evidence" value="ECO:0007669"/>
    <property type="project" value="UniProtKB-UniRule"/>
</dbReference>
<keyword evidence="17" id="KW-1185">Reference proteome</keyword>
<dbReference type="SUPFAM" id="SSF81665">
    <property type="entry name" value="Calcium ATPase, transmembrane domain M"/>
    <property type="match status" value="1"/>
</dbReference>
<reference evidence="17" key="2">
    <citation type="journal article" date="2020" name="Data Brief">
        <title>Transcriptome dataset of Babesia bovis life stages within vertebrate and invertebrate hosts.</title>
        <authorList>
            <person name="Ueti M.W."/>
            <person name="Johnson W.C."/>
            <person name="Kappmeyer L.S."/>
            <person name="Herndon D.R."/>
            <person name="Mousel M.R."/>
            <person name="Reif K.E."/>
            <person name="Taus N.S."/>
            <person name="Ifeonu O.O."/>
            <person name="Silva J.C."/>
            <person name="Suarez C.E."/>
            <person name="Brayton K.A."/>
        </authorList>
    </citation>
    <scope>NUCLEOTIDE SEQUENCE [LARGE SCALE GENOMIC DNA]</scope>
</reference>
<feature type="binding site" evidence="11">
    <location>
        <position position="795"/>
    </location>
    <ligand>
        <name>ATP</name>
        <dbReference type="ChEBI" id="CHEBI:30616"/>
    </ligand>
</feature>
<feature type="binding site" evidence="11">
    <location>
        <position position="681"/>
    </location>
    <ligand>
        <name>ATP</name>
        <dbReference type="ChEBI" id="CHEBI:30616"/>
    </ligand>
</feature>
<evidence type="ECO:0000259" key="14">
    <source>
        <dbReference type="Pfam" id="PF16209"/>
    </source>
</evidence>
<feature type="binding site" evidence="11">
    <location>
        <position position="796"/>
    </location>
    <ligand>
        <name>ATP</name>
        <dbReference type="ChEBI" id="CHEBI:30616"/>
    </ligand>
</feature>
<sequence length="1326" mass="150845">MWLWLRQLFRRKESKKCDGKVYLVTNYSEYQGTVFEPSYVPIDDSFLSKQWRRFTEYFSCVFRSGIKGSDNSDEAAADEANRLAFLRGSRSSNFIKTTKYSWLTFLPRVIFFQITRIGNMIFLGVSFLQLIDDVSDSNGIPTYLIPVVFVIVVCLLRELASDLARWRHDEKENGRLVHVFRGGKLVKMKQRDIRVGDIVKVYAYEYFPSDLVLLNCCDKHGVCNIETKNADGESNVKYKHVVPELAALFQNDEDAARTQIKIVCEPPSDDLSSFYGVAYYSNEDVHSIQTQRLERIQDLRSQYGGNLRSSVSSIDVNIKTVNLQFDQLLLRGTSMVNTEWAYCVAVYVGKETRLLKGSVGTSKRKSSKLEDIYQRNLFVVMMILVVSVFLSALLGVYWLLRVSTSHGYLHVRPQSSFMRTFFVTMGSMLLLLAAMIPVDLIILWEIVRMVESKQINWNTTMVSDGKRAVSRSDQLIEDLAHITHIYTDKTGTLTQNVMSLKALGFGNLGLLRHPKWEHYFWDFYSSTDPSLRSSLREFVLVASVCHSVVIRKGSETVIEKDEITLKSVNGKPRLLAVRYDPVEYDAASPDELALVVGMSKVGCVFTNRRTITEIDISLVTPEAQKLVLSEEEFALWDAIAADGTVPVLRFFIREALAFDSNRKCMSVVIEDTNGEILVLNKGADSAMVRMLHDEQQISWASMEEHLSKFATIGLRTLVCAVRHMDLAEYELWHMKYNEVLMSGGGRDTSINDVMSNLESNLKLVGCTGIEDLLQVEVGSVISDLKKAGIVIWVLTGDKLETAISIGHSTNMLNDDTLNAVLDNPDPAIVSRDLDGHLLNCLGATKLQNPELDLHVTSPAVLPKYSTECVVGSQSSEIAQEFTQFCVTITGDVLQTIYSCRVLKHRFFRLAQYATVVIACRMTHKQKCQLTRDNTSFNIHSTSLAIGDGANDVDMILTANVGVGIDGREGHQACQSADFIISEFRFLRQLLFVHGREALRKNTFLLYFCIFRNFSYSFVNVIYNFYTGFSGVSVFNTWSKQITNLFFTSIPLMFYVILDRQVPHELLTRYPILYNTWSLKPVNNFLRGLIRPFGSNWLVKRLRKRLEERRGVHDPLNFWGFILAALWLSIFETLIILKLTDTTDFSLLDGRPQTFGFNLFSQTMYVHHILAVNAIVCLVSKTWFWPNHFFIWGETLTLIIFWVIVSLVPAFAFVPEAHVFYGTFESLHTSIIYYGVILLTLVVSLFPFWGYLYYTAVFNPSLEDRIALQLKQGTFNGIVPSLHNSVAYVANEKINRSNLESGFAFAIEQRDALMVIIQRTIHKMFKT</sequence>
<feature type="domain" description="P-type ATPase C-terminal" evidence="15">
    <location>
        <begin position="974"/>
        <end position="1076"/>
    </location>
</feature>
<evidence type="ECO:0000256" key="7">
    <source>
        <dbReference type="ARBA" id="ARBA00022967"/>
    </source>
</evidence>
<dbReference type="SUPFAM" id="SSF81660">
    <property type="entry name" value="Metal cation-transporting ATPase, ATP-binding domain N"/>
    <property type="match status" value="1"/>
</dbReference>
<keyword evidence="7 13" id="KW-1278">Translocase</keyword>
<dbReference type="SUPFAM" id="SSF81653">
    <property type="entry name" value="Calcium ATPase, transduction domain A"/>
    <property type="match status" value="1"/>
</dbReference>
<dbReference type="Gene3D" id="1.20.1110.10">
    <property type="entry name" value="Calcium-transporting ATPase, transmembrane domain"/>
    <property type="match status" value="1"/>
</dbReference>
<feature type="domain" description="P-type ATPase C-terminal" evidence="15">
    <location>
        <begin position="1115"/>
        <end position="1260"/>
    </location>
</feature>
<feature type="binding site" evidence="12">
    <location>
        <position position="490"/>
    </location>
    <ligand>
        <name>Mg(2+)</name>
        <dbReference type="ChEBI" id="CHEBI:18420"/>
    </ligand>
</feature>
<feature type="transmembrane region" description="Helical" evidence="13">
    <location>
        <begin position="143"/>
        <end position="160"/>
    </location>
</feature>
<evidence type="ECO:0000256" key="8">
    <source>
        <dbReference type="ARBA" id="ARBA00022989"/>
    </source>
</evidence>
<evidence type="ECO:0000256" key="6">
    <source>
        <dbReference type="ARBA" id="ARBA00022842"/>
    </source>
</evidence>
<dbReference type="GeneID" id="5480140"/>
<dbReference type="InterPro" id="IPR008250">
    <property type="entry name" value="ATPase_P-typ_transduc_dom_A_sf"/>
</dbReference>
<feature type="binding site" evidence="11">
    <location>
        <position position="658"/>
    </location>
    <ligand>
        <name>ATP</name>
        <dbReference type="ChEBI" id="CHEBI:30616"/>
    </ligand>
</feature>
<keyword evidence="4 11" id="KW-0547">Nucleotide-binding</keyword>
<feature type="binding site" evidence="11">
    <location>
        <position position="920"/>
    </location>
    <ligand>
        <name>ATP</name>
        <dbReference type="ChEBI" id="CHEBI:30616"/>
    </ligand>
</feature>
<evidence type="ECO:0000256" key="10">
    <source>
        <dbReference type="PIRSR" id="PIRSR606539-1"/>
    </source>
</evidence>
<feature type="binding site" evidence="12">
    <location>
        <position position="488"/>
    </location>
    <ligand>
        <name>Mg(2+)</name>
        <dbReference type="ChEBI" id="CHEBI:18420"/>
    </ligand>
</feature>
<feature type="binding site" evidence="11">
    <location>
        <position position="591"/>
    </location>
    <ligand>
        <name>ATP</name>
        <dbReference type="ChEBI" id="CHEBI:30616"/>
    </ligand>
</feature>
<dbReference type="OMA" id="DILMFFR"/>
<feature type="binding site" evidence="11">
    <location>
        <position position="490"/>
    </location>
    <ligand>
        <name>ATP</name>
        <dbReference type="ChEBI" id="CHEBI:30616"/>
    </ligand>
</feature>
<feature type="transmembrane region" description="Helical" evidence="13">
    <location>
        <begin position="420"/>
        <end position="444"/>
    </location>
</feature>
<dbReference type="eggNOG" id="KOG0206">
    <property type="taxonomic scope" value="Eukaryota"/>
</dbReference>
<protein>
    <recommendedName>
        <fullName evidence="13">Phospholipid-transporting ATPase</fullName>
        <ecNumber evidence="13">7.6.2.1</ecNumber>
    </recommendedName>
</protein>
<feature type="transmembrane region" description="Helical" evidence="13">
    <location>
        <begin position="1190"/>
        <end position="1210"/>
    </location>
</feature>
<dbReference type="GO" id="GO:0140326">
    <property type="term" value="F:ATPase-coupled intramembrane lipid transporter activity"/>
    <property type="evidence" value="ECO:0007669"/>
    <property type="project" value="UniProtKB-EC"/>
</dbReference>
<dbReference type="Pfam" id="PF16209">
    <property type="entry name" value="PhoLip_ATPase_N"/>
    <property type="match status" value="1"/>
</dbReference>
<dbReference type="InterPro" id="IPR036412">
    <property type="entry name" value="HAD-like_sf"/>
</dbReference>
<comment type="catalytic activity">
    <reaction evidence="13">
        <text>ATP + H2O + phospholipidSide 1 = ADP + phosphate + phospholipidSide 2.</text>
        <dbReference type="EC" id="7.6.2.1"/>
    </reaction>
</comment>
<dbReference type="SFLD" id="SFLDF00027">
    <property type="entry name" value="p-type_atpase"/>
    <property type="match status" value="1"/>
</dbReference>
<evidence type="ECO:0000259" key="15">
    <source>
        <dbReference type="Pfam" id="PF16212"/>
    </source>
</evidence>
<dbReference type="GO" id="GO:0000287">
    <property type="term" value="F:magnesium ion binding"/>
    <property type="evidence" value="ECO:0007669"/>
    <property type="project" value="UniProtKB-UniRule"/>
</dbReference>
<keyword evidence="9 13" id="KW-0472">Membrane</keyword>
<evidence type="ECO:0000256" key="12">
    <source>
        <dbReference type="PIRSR" id="PIRSR606539-3"/>
    </source>
</evidence>
<feature type="domain" description="P-type ATPase N-terminal" evidence="14">
    <location>
        <begin position="91"/>
        <end position="141"/>
    </location>
</feature>
<dbReference type="InterPro" id="IPR044492">
    <property type="entry name" value="P_typ_ATPase_HD_dom"/>
</dbReference>
<dbReference type="NCBIfam" id="TIGR01652">
    <property type="entry name" value="ATPase-Plipid"/>
    <property type="match status" value="1"/>
</dbReference>
<gene>
    <name evidence="16" type="ORF">BBOV_III007600</name>
</gene>
<evidence type="ECO:0000256" key="11">
    <source>
        <dbReference type="PIRSR" id="PIRSR606539-2"/>
    </source>
</evidence>
<dbReference type="KEGG" id="bbo:BBOV_III007600"/>
<evidence type="ECO:0000256" key="2">
    <source>
        <dbReference type="ARBA" id="ARBA00022692"/>
    </source>
</evidence>
<dbReference type="SFLD" id="SFLDS00003">
    <property type="entry name" value="Haloacid_Dehalogenase"/>
    <property type="match status" value="1"/>
</dbReference>
<feature type="transmembrane region" description="Helical" evidence="13">
    <location>
        <begin position="1117"/>
        <end position="1138"/>
    </location>
</feature>
<dbReference type="InParanoid" id="A7AP37"/>
<feature type="binding site" evidence="11">
    <location>
        <position position="715"/>
    </location>
    <ligand>
        <name>ATP</name>
        <dbReference type="ChEBI" id="CHEBI:30616"/>
    </ligand>
</feature>
<dbReference type="PANTHER" id="PTHR24092">
    <property type="entry name" value="PROBABLE PHOSPHOLIPID-TRANSPORTING ATPASE"/>
    <property type="match status" value="1"/>
</dbReference>
<accession>A7AP37</accession>
<name>A7AP37_BABBO</name>
<evidence type="ECO:0000256" key="3">
    <source>
        <dbReference type="ARBA" id="ARBA00022723"/>
    </source>
</evidence>
<keyword evidence="3 12" id="KW-0479">Metal-binding</keyword>
<feature type="binding site" evidence="11">
    <location>
        <position position="926"/>
    </location>
    <ligand>
        <name>ATP</name>
        <dbReference type="ChEBI" id="CHEBI:30616"/>
    </ligand>
</feature>
<evidence type="ECO:0000256" key="1">
    <source>
        <dbReference type="ARBA" id="ARBA00004141"/>
    </source>
</evidence>
<feature type="binding site" evidence="11">
    <location>
        <position position="488"/>
    </location>
    <ligand>
        <name>ATP</name>
        <dbReference type="ChEBI" id="CHEBI:30616"/>
    </ligand>
</feature>
<feature type="active site" description="4-aspartylphosphate intermediate" evidence="10">
    <location>
        <position position="488"/>
    </location>
</feature>
<proteinExistence type="inferred from homology"/>
<keyword evidence="6 12" id="KW-0460">Magnesium</keyword>
<reference evidence="17" key="3">
    <citation type="journal article" date="2021" name="Int. J. Parasitol.">
        <title>Comparative analysis of gene expression between Babesia bovis blood stages and kinetes allowed by improved genome annotation.</title>
        <authorList>
            <person name="Ueti M.W."/>
            <person name="Johnson W.C."/>
            <person name="Kappmeyer L.S."/>
            <person name="Herndon D.R."/>
            <person name="Mousel M.R."/>
            <person name="Reif K.E."/>
            <person name="Taus N.S."/>
            <person name="Ifeonu O.O."/>
            <person name="Silva J.C."/>
            <person name="Suarez C.E."/>
            <person name="Brayton K.A."/>
        </authorList>
    </citation>
    <scope>NUCLEOTIDE SEQUENCE [LARGE SCALE GENOMIC DNA]</scope>
</reference>
<dbReference type="EMBL" id="AAXT01000001">
    <property type="protein sequence ID" value="EDO08321.1"/>
    <property type="molecule type" value="Genomic_DNA"/>
</dbReference>
<dbReference type="Proteomes" id="UP000002173">
    <property type="component" value="Unassembled WGS sequence"/>
</dbReference>
<keyword evidence="8 13" id="KW-1133">Transmembrane helix</keyword>
<dbReference type="Gene3D" id="2.70.150.10">
    <property type="entry name" value="Calcium-transporting ATPase, cytoplasmic transduction domain A"/>
    <property type="match status" value="2"/>
</dbReference>
<dbReference type="GO" id="GO:0045332">
    <property type="term" value="P:phospholipid translocation"/>
    <property type="evidence" value="ECO:0007669"/>
    <property type="project" value="TreeGrafter"/>
</dbReference>
<feature type="transmembrane region" description="Helical" evidence="13">
    <location>
        <begin position="377"/>
        <end position="400"/>
    </location>
</feature>
<dbReference type="STRING" id="5865.A7AP37"/>
<feature type="binding site" evidence="12">
    <location>
        <position position="947"/>
    </location>
    <ligand>
        <name>Mg(2+)</name>
        <dbReference type="ChEBI" id="CHEBI:18420"/>
    </ligand>
</feature>
<dbReference type="InterPro" id="IPR023299">
    <property type="entry name" value="ATPase_P-typ_cyto_dom_N"/>
</dbReference>
<feature type="binding site" evidence="11">
    <location>
        <position position="489"/>
    </location>
    <ligand>
        <name>ATP</name>
        <dbReference type="ChEBI" id="CHEBI:30616"/>
    </ligand>
</feature>
<organism evidence="16 17">
    <name type="scientific">Babesia bovis</name>
    <dbReference type="NCBI Taxonomy" id="5865"/>
    <lineage>
        <taxon>Eukaryota</taxon>
        <taxon>Sar</taxon>
        <taxon>Alveolata</taxon>
        <taxon>Apicomplexa</taxon>
        <taxon>Aconoidasida</taxon>
        <taxon>Piroplasmida</taxon>
        <taxon>Babesiidae</taxon>
        <taxon>Babesia</taxon>
    </lineage>
</organism>
<feature type="transmembrane region" description="Helical" evidence="13">
    <location>
        <begin position="1003"/>
        <end position="1025"/>
    </location>
</feature>
<feature type="transmembrane region" description="Helical" evidence="13">
    <location>
        <begin position="1230"/>
        <end position="1253"/>
    </location>
</feature>
<comment type="subcellular location">
    <subcellularLocation>
        <location evidence="1 13">Membrane</location>
        <topology evidence="1 13">Multi-pass membrane protein</topology>
    </subcellularLocation>
</comment>
<dbReference type="SFLD" id="SFLDG00002">
    <property type="entry name" value="C1.7:_P-type_atpase_like"/>
    <property type="match status" value="1"/>
</dbReference>
<dbReference type="GO" id="GO:0005886">
    <property type="term" value="C:plasma membrane"/>
    <property type="evidence" value="ECO:0007669"/>
    <property type="project" value="TreeGrafter"/>
</dbReference>
<comment type="similarity">
    <text evidence="13">Belongs to the cation transport ATPase (P-type) (TC 3.A.3) family. Type IV subfamily.</text>
</comment>
<feature type="transmembrane region" description="Helical" evidence="13">
    <location>
        <begin position="109"/>
        <end position="131"/>
    </location>
</feature>
<dbReference type="Gene3D" id="3.40.1110.10">
    <property type="entry name" value="Calcium-transporting ATPase, cytoplasmic domain N"/>
    <property type="match status" value="1"/>
</dbReference>
<dbReference type="Pfam" id="PF13246">
    <property type="entry name" value="Cation_ATPase"/>
    <property type="match status" value="1"/>
</dbReference>
<evidence type="ECO:0000256" key="4">
    <source>
        <dbReference type="ARBA" id="ARBA00022741"/>
    </source>
</evidence>
<evidence type="ECO:0000313" key="17">
    <source>
        <dbReference type="Proteomes" id="UP000002173"/>
    </source>
</evidence>
<feature type="binding site" evidence="11">
    <location>
        <position position="951"/>
    </location>
    <ligand>
        <name>ATP</name>
        <dbReference type="ChEBI" id="CHEBI:30616"/>
    </ligand>
</feature>
<dbReference type="PANTHER" id="PTHR24092:SF150">
    <property type="entry name" value="PHOSPHOLIPID-TRANSPORTING ATPASE"/>
    <property type="match status" value="1"/>
</dbReference>
<dbReference type="InterPro" id="IPR023214">
    <property type="entry name" value="HAD_sf"/>
</dbReference>
<dbReference type="InterPro" id="IPR018303">
    <property type="entry name" value="ATPase_P-typ_P_site"/>
</dbReference>
<evidence type="ECO:0000256" key="13">
    <source>
        <dbReference type="RuleBase" id="RU362033"/>
    </source>
</evidence>
<keyword evidence="5 11" id="KW-0067">ATP-binding</keyword>
<evidence type="ECO:0000313" key="16">
    <source>
        <dbReference type="EMBL" id="EDO08321.1"/>
    </source>
</evidence>
<feature type="binding site" evidence="11">
    <location>
        <position position="797"/>
    </location>
    <ligand>
        <name>ATP</name>
        <dbReference type="ChEBI" id="CHEBI:30616"/>
    </ligand>
</feature>
<dbReference type="InterPro" id="IPR006539">
    <property type="entry name" value="P-type_ATPase_IV"/>
</dbReference>
<evidence type="ECO:0000256" key="5">
    <source>
        <dbReference type="ARBA" id="ARBA00022840"/>
    </source>
</evidence>
<keyword evidence="2 13" id="KW-0812">Transmembrane</keyword>
<dbReference type="InterPro" id="IPR032630">
    <property type="entry name" value="P_typ_ATPase_c"/>
</dbReference>
<evidence type="ECO:0000256" key="9">
    <source>
        <dbReference type="ARBA" id="ARBA00023136"/>
    </source>
</evidence>
<dbReference type="InterPro" id="IPR023298">
    <property type="entry name" value="ATPase_P-typ_TM_dom_sf"/>
</dbReference>
<dbReference type="RefSeq" id="XP_001611889.1">
    <property type="nucleotide sequence ID" value="XM_001611839.1"/>
</dbReference>
<feature type="binding site" evidence="11">
    <location>
        <position position="950"/>
    </location>
    <ligand>
        <name>ATP</name>
        <dbReference type="ChEBI" id="CHEBI:30616"/>
    </ligand>
</feature>
<dbReference type="InterPro" id="IPR032631">
    <property type="entry name" value="P-type_ATPase_N"/>
</dbReference>
<dbReference type="PROSITE" id="PS00154">
    <property type="entry name" value="ATPASE_E1_E2"/>
    <property type="match status" value="1"/>
</dbReference>
<dbReference type="VEuPathDB" id="PiroplasmaDB:BBOV_III007600"/>
<dbReference type="PRINTS" id="PR00119">
    <property type="entry name" value="CATATPASE"/>
</dbReference>
<dbReference type="Pfam" id="PF16212">
    <property type="entry name" value="PhoLip_ATPase_C"/>
    <property type="match status" value="2"/>
</dbReference>
<reference evidence="16 17" key="1">
    <citation type="journal article" date="2007" name="PLoS Pathog.">
        <title>Genome sequence of Babesia bovis and comparative analysis of apicomplexan hemoprotozoa.</title>
        <authorList>
            <person name="Brayton K.A."/>
            <person name="Lau A.O.T."/>
            <person name="Herndon D.R."/>
            <person name="Hannick L."/>
            <person name="Kappmeyer L.S."/>
            <person name="Berens S.J."/>
            <person name="Bidwell S.L."/>
            <person name="Brown W.C."/>
            <person name="Crabtree J."/>
            <person name="Fadrosh D."/>
            <person name="Feldblum T."/>
            <person name="Forberger H.A."/>
            <person name="Haas B.J."/>
            <person name="Howell J.M."/>
            <person name="Khouri H."/>
            <person name="Koo H."/>
            <person name="Mann D.J."/>
            <person name="Norimine J."/>
            <person name="Paulsen I.T."/>
            <person name="Radune D."/>
            <person name="Ren Q."/>
            <person name="Smith R.K. Jr."/>
            <person name="Suarez C.E."/>
            <person name="White O."/>
            <person name="Wortman J.R."/>
            <person name="Knowles D.P. Jr."/>
            <person name="McElwain T.F."/>
            <person name="Nene V.M."/>
        </authorList>
    </citation>
    <scope>NUCLEOTIDE SEQUENCE [LARGE SCALE GENOMIC DNA]</scope>
    <source>
        <strain evidence="16">T2Bo</strain>
    </source>
</reference>
<dbReference type="SUPFAM" id="SSF56784">
    <property type="entry name" value="HAD-like"/>
    <property type="match status" value="1"/>
</dbReference>
<dbReference type="EC" id="7.6.2.1" evidence="13"/>
<comment type="cofactor">
    <cofactor evidence="12">
        <name>Mg(2+)</name>
        <dbReference type="ChEBI" id="CHEBI:18420"/>
    </cofactor>
</comment>
<feature type="binding site" evidence="12">
    <location>
        <position position="951"/>
    </location>
    <ligand>
        <name>Mg(2+)</name>
        <dbReference type="ChEBI" id="CHEBI:18420"/>
    </ligand>
</feature>
<comment type="caution">
    <text evidence="16">The sequence shown here is derived from an EMBL/GenBank/DDBJ whole genome shotgun (WGS) entry which is preliminary data.</text>
</comment>
<feature type="transmembrane region" description="Helical" evidence="13">
    <location>
        <begin position="1037"/>
        <end position="1057"/>
    </location>
</feature>
<dbReference type="Gene3D" id="3.40.50.1000">
    <property type="entry name" value="HAD superfamily/HAD-like"/>
    <property type="match status" value="2"/>
</dbReference>